<dbReference type="InterPro" id="IPR036055">
    <property type="entry name" value="LDL_receptor-like_sf"/>
</dbReference>
<dbReference type="InterPro" id="IPR051560">
    <property type="entry name" value="MAM_domain-containing"/>
</dbReference>
<comment type="caution">
    <text evidence="3">Lacks conserved residue(s) required for the propagation of feature annotation.</text>
</comment>
<dbReference type="Pfam" id="PF00629">
    <property type="entry name" value="MAM"/>
    <property type="match status" value="8"/>
</dbReference>
<dbReference type="PANTHER" id="PTHR23282:SF101">
    <property type="entry name" value="MAM DOMAIN-CONTAINING PROTEIN"/>
    <property type="match status" value="1"/>
</dbReference>
<evidence type="ECO:0000259" key="4">
    <source>
        <dbReference type="PROSITE" id="PS50060"/>
    </source>
</evidence>
<dbReference type="PROSITE" id="PS50068">
    <property type="entry name" value="LDLRA_2"/>
    <property type="match status" value="3"/>
</dbReference>
<feature type="domain" description="MAM" evidence="4">
    <location>
        <begin position="884"/>
        <end position="1051"/>
    </location>
</feature>
<feature type="domain" description="MAM" evidence="4">
    <location>
        <begin position="487"/>
        <end position="647"/>
    </location>
</feature>
<feature type="domain" description="MAM" evidence="4">
    <location>
        <begin position="1401"/>
        <end position="1477"/>
    </location>
</feature>
<feature type="disulfide bond" evidence="3">
    <location>
        <begin position="693"/>
        <end position="708"/>
    </location>
</feature>
<feature type="disulfide bond" evidence="3">
    <location>
        <begin position="468"/>
        <end position="483"/>
    </location>
</feature>
<dbReference type="InterPro" id="IPR002172">
    <property type="entry name" value="LDrepeatLR_classA_rpt"/>
</dbReference>
<dbReference type="EMBL" id="REGN01004048">
    <property type="protein sequence ID" value="RNA19406.1"/>
    <property type="molecule type" value="Genomic_DNA"/>
</dbReference>
<feature type="disulfide bond" evidence="3">
    <location>
        <begin position="449"/>
        <end position="461"/>
    </location>
</feature>
<dbReference type="Gene3D" id="2.60.120.200">
    <property type="match status" value="8"/>
</dbReference>
<feature type="disulfide bond" evidence="3">
    <location>
        <begin position="456"/>
        <end position="474"/>
    </location>
</feature>
<dbReference type="GO" id="GO:0016020">
    <property type="term" value="C:membrane"/>
    <property type="evidence" value="ECO:0007669"/>
    <property type="project" value="InterPro"/>
</dbReference>
<keyword evidence="5" id="KW-0675">Receptor</keyword>
<proteinExistence type="predicted"/>
<dbReference type="FunFam" id="4.10.400.10:FF:000065">
    <property type="entry name" value="Transmembrane protease serine 7"/>
    <property type="match status" value="1"/>
</dbReference>
<dbReference type="SMART" id="SM00137">
    <property type="entry name" value="MAM"/>
    <property type="match status" value="6"/>
</dbReference>
<feature type="disulfide bond" evidence="3">
    <location>
        <begin position="254"/>
        <end position="272"/>
    </location>
</feature>
<dbReference type="SUPFAM" id="SSF57424">
    <property type="entry name" value="LDL receptor-like module"/>
    <property type="match status" value="3"/>
</dbReference>
<feature type="domain" description="MAM" evidence="4">
    <location>
        <begin position="709"/>
        <end position="875"/>
    </location>
</feature>
<evidence type="ECO:0000256" key="3">
    <source>
        <dbReference type="PROSITE-ProRule" id="PRU00124"/>
    </source>
</evidence>
<keyword evidence="2" id="KW-0325">Glycoprotein</keyword>
<keyword evidence="1 3" id="KW-1015">Disulfide bond</keyword>
<dbReference type="PANTHER" id="PTHR23282">
    <property type="entry name" value="APICAL ENDOSOMAL GLYCOPROTEIN PRECURSOR"/>
    <property type="match status" value="1"/>
</dbReference>
<dbReference type="CDD" id="cd06263">
    <property type="entry name" value="MAM"/>
    <property type="match status" value="5"/>
</dbReference>
<feature type="domain" description="MAM" evidence="4">
    <location>
        <begin position="72"/>
        <end position="241"/>
    </location>
</feature>
<feature type="domain" description="MAM" evidence="4">
    <location>
        <begin position="1220"/>
        <end position="1381"/>
    </location>
</feature>
<comment type="caution">
    <text evidence="5">The sequence shown here is derived from an EMBL/GenBank/DDBJ whole genome shotgun (WGS) entry which is preliminary data.</text>
</comment>
<dbReference type="PROSITE" id="PS01209">
    <property type="entry name" value="LDLRA_1"/>
    <property type="match status" value="1"/>
</dbReference>
<feature type="domain" description="MAM" evidence="4">
    <location>
        <begin position="282"/>
        <end position="442"/>
    </location>
</feature>
<protein>
    <submittedName>
        <fullName evidence="5">MAM and LDL-receptor class A domain-containing 2-like</fullName>
    </submittedName>
</protein>
<dbReference type="Gene3D" id="4.10.400.10">
    <property type="entry name" value="Low-density Lipoprotein Receptor"/>
    <property type="match status" value="3"/>
</dbReference>
<dbReference type="InterPro" id="IPR000998">
    <property type="entry name" value="MAM_dom"/>
</dbReference>
<name>A0A3M7R792_BRAPC</name>
<dbReference type="SUPFAM" id="SSF49899">
    <property type="entry name" value="Concanavalin A-like lectins/glucanases"/>
    <property type="match status" value="8"/>
</dbReference>
<evidence type="ECO:0000256" key="1">
    <source>
        <dbReference type="ARBA" id="ARBA00023157"/>
    </source>
</evidence>
<dbReference type="Proteomes" id="UP000276133">
    <property type="component" value="Unassembled WGS sequence"/>
</dbReference>
<dbReference type="InterPro" id="IPR013320">
    <property type="entry name" value="ConA-like_dom_sf"/>
</dbReference>
<feature type="domain" description="MAM" evidence="4">
    <location>
        <begin position="1053"/>
        <end position="1218"/>
    </location>
</feature>
<reference evidence="5 6" key="1">
    <citation type="journal article" date="2018" name="Sci. Rep.">
        <title>Genomic signatures of local adaptation to the degree of environmental predictability in rotifers.</title>
        <authorList>
            <person name="Franch-Gras L."/>
            <person name="Hahn C."/>
            <person name="Garcia-Roger E.M."/>
            <person name="Carmona M.J."/>
            <person name="Serra M."/>
            <person name="Gomez A."/>
        </authorList>
    </citation>
    <scope>NUCLEOTIDE SEQUENCE [LARGE SCALE GENOMIC DNA]</scope>
    <source>
        <strain evidence="5">HYR1</strain>
    </source>
</reference>
<dbReference type="PROSITE" id="PS50060">
    <property type="entry name" value="MAM_2"/>
    <property type="match status" value="8"/>
</dbReference>
<dbReference type="STRING" id="10195.A0A3M7R792"/>
<feature type="non-terminal residue" evidence="5">
    <location>
        <position position="1477"/>
    </location>
</feature>
<accession>A0A3M7R792</accession>
<keyword evidence="6" id="KW-1185">Reference proteome</keyword>
<dbReference type="CDD" id="cd00112">
    <property type="entry name" value="LDLa"/>
    <property type="match status" value="3"/>
</dbReference>
<feature type="disulfide bond" evidence="3">
    <location>
        <begin position="266"/>
        <end position="281"/>
    </location>
</feature>
<evidence type="ECO:0000256" key="2">
    <source>
        <dbReference type="ARBA" id="ARBA00023180"/>
    </source>
</evidence>
<dbReference type="Pfam" id="PF00057">
    <property type="entry name" value="Ldl_recept_a"/>
    <property type="match status" value="2"/>
</dbReference>
<dbReference type="PRINTS" id="PR00261">
    <property type="entry name" value="LDLRECEPTOR"/>
</dbReference>
<evidence type="ECO:0000313" key="5">
    <source>
        <dbReference type="EMBL" id="RNA19406.1"/>
    </source>
</evidence>
<organism evidence="5 6">
    <name type="scientific">Brachionus plicatilis</name>
    <name type="common">Marine rotifer</name>
    <name type="synonym">Brachionus muelleri</name>
    <dbReference type="NCBI Taxonomy" id="10195"/>
    <lineage>
        <taxon>Eukaryota</taxon>
        <taxon>Metazoa</taxon>
        <taxon>Spiralia</taxon>
        <taxon>Gnathifera</taxon>
        <taxon>Rotifera</taxon>
        <taxon>Eurotatoria</taxon>
        <taxon>Monogononta</taxon>
        <taxon>Pseudotrocha</taxon>
        <taxon>Ploima</taxon>
        <taxon>Brachionidae</taxon>
        <taxon>Brachionus</taxon>
    </lineage>
</organism>
<dbReference type="InterPro" id="IPR023415">
    <property type="entry name" value="LDLR_class-A_CS"/>
</dbReference>
<dbReference type="OrthoDB" id="412155at2759"/>
<dbReference type="SMART" id="SM00192">
    <property type="entry name" value="LDLa"/>
    <property type="match status" value="3"/>
</dbReference>
<sequence>MVNKQQSRKIIIFDEKLVRIFIYRKNEDSKYLKTLLINRSVVFEGIVGSSFTGDIAIDDIFIDTRGPCSKPAQCSFEDSLCNWQEEPSNKFNLLRITGQQLAQIYPQTSIQVDTTLNNKYGHFLWMNPGYDIKAANKSSRIFSQTIMAQNYLNGSCLTFFYTLNGQADTGSLNIYRKMYPNSTLSLESSLKPAPDAKWKQAVISFGETGTNYEIYVEAELKDKILDLSIDDLYLFNVNCSEVTLPPEPGTQFGCGDGTFIPVEKKCDFINDCADGMDEKVCADCNFENSTCQYEDVSDGSLLWNRTQAKQSNNGPSIDNTLKNPFGHYMQLDFINSGDSFYYDLASLRLKQELKPCSSTCELQFYFHMFGDSDDLDIYLLESKKYSLLAEFMGDYGDRWTYVRIPIGRITNSFQFEIDGFRYNTNRDHDLAIDDFKLVNCEFPVPRPTCPSDYFTCQRKACVSQKQVCDLIDDCGDNSDELNCSAYNQCDFETSLCDWKHDLAGDFKWILKKGQTSYFRTGPRRDHTTGTSRGQYAYMKSSGVQQGQKARLVSSTFLPTSSGNCEVRIFYHMFGSTMGSLNIYLRTSIGNEKILFTRNRESGNYWERADIKILSSSPFDVIIEGIVGNGIYGDIGIDDVSFTPDCQIDNTLTLPTVGSTSAQTQSPSVCGDPQLFFQCKSSQSIKCIPVSKVCNFEADCDDKSDEAECGTCDFEASWCGFYDGSDDKIVWKRRQAPSQNPQGPQVDHTLVSSSQKGSFLITELDTSAGVFINKAVLFGPRLQQTGKSCQVSMWLFMDNSGSRATFFFTNVSYAYDFKLLGSVYGTGNKNWFKKTFDIGQFAANYQLEIFAYPKYQSNFNYTDIAIDDVEFINCSPNSTLVDVDLKCTFEQTLCGYSNDPSNKLNWQRKANKSDSYSNTGPIGDHTTGLGYYALFKPSYSSTRGSSGRLLSSIQTSSINQTICLSFWYHMFGIDVYKLNVYMDVYPSISAVNFNRQLVWSKYGSLARRWYQSEKTVRPIGPWRVVFEGVADYNSKGDIAIDDILSYNGACPVQRSCDFEADLCQFQNLNDSSVDLVWLRGIPNNQLIDHTLLTNEGSIAYVFFSTNIKQNSKAVLTSPLFRTNNLECVEFWYVLSNSAFVNTTILSVYETQGTTSTLKWSKPSTLQSTWRFGQAQIDHTFSANFDYSVKFEAQIVSASQLSDAIIGIDDVNVKSGKCESSLNCNFEEFSICAWQHSADDDFDWLLNQGETDSFDTGPNVDVTLGTDEGVYLFLESSYPAKLNDKAILISDYVDAVDNGCFGLWYFMHGLDVYKFNVYMEDKVGGKQLLRNFTGEQGFAWQHLLLNVTNRNEFRIYLEGIIGDGYRGDIALDDLSYSTSPCGAATSVSVSTRSTTITYPANPVDCNFDQNNTCYWTHDSQADFKWQTNKGRTQTFLTGPSADHTTDTEFGYYLYLEASPPAQANNTARLLSPYFTMSST</sequence>
<evidence type="ECO:0000313" key="6">
    <source>
        <dbReference type="Proteomes" id="UP000276133"/>
    </source>
</evidence>
<gene>
    <name evidence="5" type="ORF">BpHYR1_038790</name>
</gene>